<evidence type="ECO:0000313" key="1">
    <source>
        <dbReference type="EMBL" id="EGG17045.1"/>
    </source>
</evidence>
<proteinExistence type="predicted"/>
<sequence>MDATKRGQHQLPTRAGIEIKIAAIATNNGFLLSFSPTAVESSATTTSSSMLLLFNNGEDSLMLLMDGDDDDDDDDFFCGVGLAQTPPSQSSSPNLGILPKNDILISNYFIT</sequence>
<dbReference type="EMBL" id="GL883021">
    <property type="protein sequence ID" value="EGG17045.1"/>
    <property type="molecule type" value="Genomic_DNA"/>
</dbReference>
<dbReference type="RefSeq" id="XP_004355529.1">
    <property type="nucleotide sequence ID" value="XM_004355476.1"/>
</dbReference>
<evidence type="ECO:0000313" key="2">
    <source>
        <dbReference type="Proteomes" id="UP000007797"/>
    </source>
</evidence>
<keyword evidence="2" id="KW-1185">Reference proteome</keyword>
<name>F4Q4N6_CACFS</name>
<reference evidence="2" key="1">
    <citation type="journal article" date="2011" name="Genome Res.">
        <title>Phylogeny-wide analysis of social amoeba genomes highlights ancient origins for complex intercellular communication.</title>
        <authorList>
            <person name="Heidel A.J."/>
            <person name="Lawal H.M."/>
            <person name="Felder M."/>
            <person name="Schilde C."/>
            <person name="Helps N.R."/>
            <person name="Tunggal B."/>
            <person name="Rivero F."/>
            <person name="John U."/>
            <person name="Schleicher M."/>
            <person name="Eichinger L."/>
            <person name="Platzer M."/>
            <person name="Noegel A.A."/>
            <person name="Schaap P."/>
            <person name="Gloeckner G."/>
        </authorList>
    </citation>
    <scope>NUCLEOTIDE SEQUENCE [LARGE SCALE GENOMIC DNA]</scope>
    <source>
        <strain evidence="2">SH3</strain>
    </source>
</reference>
<dbReference type="Proteomes" id="UP000007797">
    <property type="component" value="Unassembled WGS sequence"/>
</dbReference>
<protein>
    <submittedName>
        <fullName evidence="1">Uncharacterized protein</fullName>
    </submittedName>
</protein>
<accession>F4Q4N6</accession>
<organism evidence="1 2">
    <name type="scientific">Cavenderia fasciculata</name>
    <name type="common">Slime mold</name>
    <name type="synonym">Dictyostelium fasciculatum</name>
    <dbReference type="NCBI Taxonomy" id="261658"/>
    <lineage>
        <taxon>Eukaryota</taxon>
        <taxon>Amoebozoa</taxon>
        <taxon>Evosea</taxon>
        <taxon>Eumycetozoa</taxon>
        <taxon>Dictyostelia</taxon>
        <taxon>Acytosteliales</taxon>
        <taxon>Cavenderiaceae</taxon>
        <taxon>Cavenderia</taxon>
    </lineage>
</organism>
<dbReference type="KEGG" id="dfa:DFA_08026"/>
<gene>
    <name evidence="1" type="ORF">DFA_08026</name>
</gene>
<dbReference type="AlphaFoldDB" id="F4Q4N6"/>
<dbReference type="GeneID" id="14868866"/>